<dbReference type="AlphaFoldDB" id="A0A1T4U2C4"/>
<dbReference type="SUPFAM" id="SSF54427">
    <property type="entry name" value="NTF2-like"/>
    <property type="match status" value="1"/>
</dbReference>
<feature type="domain" description="SnoaL-like" evidence="1">
    <location>
        <begin position="1"/>
        <end position="119"/>
    </location>
</feature>
<dbReference type="OrthoDB" id="336094at2"/>
<dbReference type="Gene3D" id="3.10.450.50">
    <property type="match status" value="1"/>
</dbReference>
<keyword evidence="3" id="KW-1185">Reference proteome</keyword>
<dbReference type="Pfam" id="PF20409">
    <property type="entry name" value="SnoaL_5"/>
    <property type="match status" value="1"/>
</dbReference>
<name>A0A1T4U2C4_9BACT</name>
<proteinExistence type="predicted"/>
<accession>A0A1T4U2C4</accession>
<evidence type="ECO:0000259" key="1">
    <source>
        <dbReference type="Pfam" id="PF20409"/>
    </source>
</evidence>
<sequence>MTIQEIAQRLAAYCEKEDYTGAHKELYAEDAISIEPEAMGGFEKETKGLQNIIRKGELFMDLIEASYGVKISPPLIAGNAIAFTLAMDTKFKGRERATFEELCVYVVKDGKVISEQFFF</sequence>
<gene>
    <name evidence="2" type="ORF">SAMN04488128_10836</name>
</gene>
<dbReference type="Proteomes" id="UP000190367">
    <property type="component" value="Unassembled WGS sequence"/>
</dbReference>
<evidence type="ECO:0000313" key="3">
    <source>
        <dbReference type="Proteomes" id="UP000190367"/>
    </source>
</evidence>
<protein>
    <recommendedName>
        <fullName evidence="1">SnoaL-like domain-containing protein</fullName>
    </recommendedName>
</protein>
<evidence type="ECO:0000313" key="2">
    <source>
        <dbReference type="EMBL" id="SKA46813.1"/>
    </source>
</evidence>
<organism evidence="2 3">
    <name type="scientific">Chitinophaga eiseniae</name>
    <dbReference type="NCBI Taxonomy" id="634771"/>
    <lineage>
        <taxon>Bacteria</taxon>
        <taxon>Pseudomonadati</taxon>
        <taxon>Bacteroidota</taxon>
        <taxon>Chitinophagia</taxon>
        <taxon>Chitinophagales</taxon>
        <taxon>Chitinophagaceae</taxon>
        <taxon>Chitinophaga</taxon>
    </lineage>
</organism>
<dbReference type="InterPro" id="IPR032710">
    <property type="entry name" value="NTF2-like_dom_sf"/>
</dbReference>
<dbReference type="EMBL" id="FUWZ01000008">
    <property type="protein sequence ID" value="SKA46813.1"/>
    <property type="molecule type" value="Genomic_DNA"/>
</dbReference>
<dbReference type="STRING" id="634771.SAMN04488128_10836"/>
<reference evidence="3" key="1">
    <citation type="submission" date="2017-02" db="EMBL/GenBank/DDBJ databases">
        <authorList>
            <person name="Varghese N."/>
            <person name="Submissions S."/>
        </authorList>
    </citation>
    <scope>NUCLEOTIDE SEQUENCE [LARGE SCALE GENOMIC DNA]</scope>
    <source>
        <strain evidence="3">DSM 22224</strain>
    </source>
</reference>
<dbReference type="RefSeq" id="WP_078673097.1">
    <property type="nucleotide sequence ID" value="NZ_FUWZ01000008.1"/>
</dbReference>
<dbReference type="InterPro" id="IPR046860">
    <property type="entry name" value="SnoaL_5"/>
</dbReference>